<evidence type="ECO:0000313" key="4">
    <source>
        <dbReference type="EMBL" id="MFC7290307.1"/>
    </source>
</evidence>
<dbReference type="InterPro" id="IPR045336">
    <property type="entry name" value="MmgE_PrpD_N"/>
</dbReference>
<reference evidence="5" key="1">
    <citation type="journal article" date="2019" name="Int. J. Syst. Evol. Microbiol.">
        <title>The Global Catalogue of Microorganisms (GCM) 10K type strain sequencing project: providing services to taxonomists for standard genome sequencing and annotation.</title>
        <authorList>
            <consortium name="The Broad Institute Genomics Platform"/>
            <consortium name="The Broad Institute Genome Sequencing Center for Infectious Disease"/>
            <person name="Wu L."/>
            <person name="Ma J."/>
        </authorList>
    </citation>
    <scope>NUCLEOTIDE SEQUENCE [LARGE SCALE GENOMIC DNA]</scope>
    <source>
        <strain evidence="5">CCUG 51308</strain>
    </source>
</reference>
<dbReference type="Gene3D" id="1.10.4100.10">
    <property type="entry name" value="2-methylcitrate dehydratase PrpD"/>
    <property type="match status" value="1"/>
</dbReference>
<dbReference type="SUPFAM" id="SSF103378">
    <property type="entry name" value="2-methylcitrate dehydratase PrpD"/>
    <property type="match status" value="1"/>
</dbReference>
<proteinExistence type="inferred from homology"/>
<protein>
    <submittedName>
        <fullName evidence="4">MmgE/PrpD family protein</fullName>
    </submittedName>
</protein>
<evidence type="ECO:0000259" key="3">
    <source>
        <dbReference type="Pfam" id="PF19305"/>
    </source>
</evidence>
<dbReference type="InterPro" id="IPR042183">
    <property type="entry name" value="MmgE/PrpD_sf_1"/>
</dbReference>
<dbReference type="Proteomes" id="UP001596492">
    <property type="component" value="Unassembled WGS sequence"/>
</dbReference>
<gene>
    <name evidence="4" type="ORF">ACFQS8_01645</name>
</gene>
<evidence type="ECO:0000313" key="5">
    <source>
        <dbReference type="Proteomes" id="UP001596492"/>
    </source>
</evidence>
<sequence length="457" mass="48875">MTKFIDAIVEHGLTVRFEDMPPQAVLAVKTFLLDTIGVGIAGANAPLAKTIRDSASRWADGGRSNVWGRHSVKTSAANAAFINGFQIHCQEYDCVHEPAVVHPLATILSALMAEIDSQFKSVDGKELAVAMAVAVDFAAGIGVSVSSPLKFFRPANAGIFGATLGISRLRGFDAEKTKNALGYALAFCSGTMQSHVEGKPALPVQIGNGARGAVMACDLAELGMEGPHDSLEGPYGYFALFEDEYDLEPVIQSLGKVWRIAEVSHKPFPTGRAAQGGIVLVQMLKVQGVTIDNLETLTLRAPPIIERLVGRPLVEDMTSNYARLCFQYSGAVALMTGNVTLEDFTDTSLQDEKIHALGQRIVVENDGHPSPSAFAPQTAIAVLKDGKTVEASIDALFGSPASPMSREEHIAKFRSCCAFGWGQNNTQTEDTLIKLTDNLETLDDCAHLSRLATGQET</sequence>
<dbReference type="Pfam" id="PF19305">
    <property type="entry name" value="MmgE_PrpD_C"/>
    <property type="match status" value="1"/>
</dbReference>
<comment type="similarity">
    <text evidence="1">Belongs to the PrpD family.</text>
</comment>
<evidence type="ECO:0000259" key="2">
    <source>
        <dbReference type="Pfam" id="PF03972"/>
    </source>
</evidence>
<dbReference type="InterPro" id="IPR036148">
    <property type="entry name" value="MmgE/PrpD_sf"/>
</dbReference>
<name>A0ABW2IH64_9PROT</name>
<organism evidence="4 5">
    <name type="scientific">Hirschia litorea</name>
    <dbReference type="NCBI Taxonomy" id="1199156"/>
    <lineage>
        <taxon>Bacteria</taxon>
        <taxon>Pseudomonadati</taxon>
        <taxon>Pseudomonadota</taxon>
        <taxon>Alphaproteobacteria</taxon>
        <taxon>Hyphomonadales</taxon>
        <taxon>Hyphomonadaceae</taxon>
        <taxon>Hirschia</taxon>
    </lineage>
</organism>
<accession>A0ABW2IH64</accession>
<feature type="domain" description="MmgE/PrpD N-terminal" evidence="2">
    <location>
        <begin position="13"/>
        <end position="248"/>
    </location>
</feature>
<dbReference type="RefSeq" id="WP_382165093.1">
    <property type="nucleotide sequence ID" value="NZ_JBHTBR010000002.1"/>
</dbReference>
<dbReference type="PANTHER" id="PTHR16943">
    <property type="entry name" value="2-METHYLCITRATE DEHYDRATASE-RELATED"/>
    <property type="match status" value="1"/>
</dbReference>
<keyword evidence="5" id="KW-1185">Reference proteome</keyword>
<dbReference type="InterPro" id="IPR042188">
    <property type="entry name" value="MmgE/PrpD_sf_2"/>
</dbReference>
<dbReference type="Pfam" id="PF03972">
    <property type="entry name" value="MmgE_PrpD_N"/>
    <property type="match status" value="1"/>
</dbReference>
<feature type="domain" description="MmgE/PrpD C-terminal" evidence="3">
    <location>
        <begin position="268"/>
        <end position="429"/>
    </location>
</feature>
<evidence type="ECO:0000256" key="1">
    <source>
        <dbReference type="ARBA" id="ARBA00006174"/>
    </source>
</evidence>
<dbReference type="InterPro" id="IPR005656">
    <property type="entry name" value="MmgE_PrpD"/>
</dbReference>
<dbReference type="EMBL" id="JBHTBR010000002">
    <property type="protein sequence ID" value="MFC7290307.1"/>
    <property type="molecule type" value="Genomic_DNA"/>
</dbReference>
<comment type="caution">
    <text evidence="4">The sequence shown here is derived from an EMBL/GenBank/DDBJ whole genome shotgun (WGS) entry which is preliminary data.</text>
</comment>
<dbReference type="Gene3D" id="3.30.1330.120">
    <property type="entry name" value="2-methylcitrate dehydratase PrpD"/>
    <property type="match status" value="1"/>
</dbReference>
<dbReference type="PANTHER" id="PTHR16943:SF8">
    <property type="entry name" value="2-METHYLCITRATE DEHYDRATASE"/>
    <property type="match status" value="1"/>
</dbReference>
<dbReference type="InterPro" id="IPR045337">
    <property type="entry name" value="MmgE_PrpD_C"/>
</dbReference>